<evidence type="ECO:0000313" key="2">
    <source>
        <dbReference type="Proteomes" id="UP000688947"/>
    </source>
</evidence>
<accession>A0A8T1TRG1</accession>
<protein>
    <submittedName>
        <fullName evidence="1">Uncharacterized protein</fullName>
    </submittedName>
</protein>
<gene>
    <name evidence="1" type="ORF">JG687_00016131</name>
</gene>
<reference evidence="1" key="1">
    <citation type="submission" date="2021-01" db="EMBL/GenBank/DDBJ databases">
        <title>Phytophthora aleatoria, a newly-described species from Pinus radiata is distinct from Phytophthora cactorum isolates based on comparative genomics.</title>
        <authorList>
            <person name="Mcdougal R."/>
            <person name="Panda P."/>
            <person name="Williams N."/>
            <person name="Studholme D.J."/>
        </authorList>
    </citation>
    <scope>NUCLEOTIDE SEQUENCE</scope>
    <source>
        <strain evidence="1">NZFS 3830</strain>
    </source>
</reference>
<dbReference type="AlphaFoldDB" id="A0A8T1TRG1"/>
<sequence length="117" mass="13111">MKVAATRQHAHQNTVYNCHFAHFKLCYSKQHLAQRFEQVEPDTERLDEDLCAHWIFLAGQTYVGEDLLGGTVPMAAELLPGSSSCVHEQSARRIHSRPSHCDLKVVGVANLTRKGLT</sequence>
<dbReference type="Proteomes" id="UP000688947">
    <property type="component" value="Unassembled WGS sequence"/>
</dbReference>
<name>A0A8T1TRG1_9STRA</name>
<evidence type="ECO:0000313" key="1">
    <source>
        <dbReference type="EMBL" id="KAG6947375.1"/>
    </source>
</evidence>
<proteinExistence type="predicted"/>
<comment type="caution">
    <text evidence="1">The sequence shown here is derived from an EMBL/GenBank/DDBJ whole genome shotgun (WGS) entry which is preliminary data.</text>
</comment>
<organism evidence="1 2">
    <name type="scientific">Phytophthora cactorum</name>
    <dbReference type="NCBI Taxonomy" id="29920"/>
    <lineage>
        <taxon>Eukaryota</taxon>
        <taxon>Sar</taxon>
        <taxon>Stramenopiles</taxon>
        <taxon>Oomycota</taxon>
        <taxon>Peronosporomycetes</taxon>
        <taxon>Peronosporales</taxon>
        <taxon>Peronosporaceae</taxon>
        <taxon>Phytophthora</taxon>
    </lineage>
</organism>
<dbReference type="EMBL" id="JAENGZ010001559">
    <property type="protein sequence ID" value="KAG6947375.1"/>
    <property type="molecule type" value="Genomic_DNA"/>
</dbReference>